<dbReference type="AlphaFoldDB" id="A0A385Z172"/>
<organism evidence="2 3">
    <name type="scientific">Pseudomonas cavernae</name>
    <dbReference type="NCBI Taxonomy" id="2320867"/>
    <lineage>
        <taxon>Bacteria</taxon>
        <taxon>Pseudomonadati</taxon>
        <taxon>Pseudomonadota</taxon>
        <taxon>Gammaproteobacteria</taxon>
        <taxon>Pseudomonadales</taxon>
        <taxon>Pseudomonadaceae</taxon>
        <taxon>Pseudomonas</taxon>
    </lineage>
</organism>
<dbReference type="OrthoDB" id="6903763at2"/>
<dbReference type="Pfam" id="PF10976">
    <property type="entry name" value="DUF2790"/>
    <property type="match status" value="1"/>
</dbReference>
<evidence type="ECO:0000313" key="2">
    <source>
        <dbReference type="EMBL" id="AYC32280.1"/>
    </source>
</evidence>
<sequence length="87" mass="9284">MKAVAILALASLSSLTLAAEATASDPQQDSAVVPYTYGMKLDIAHVVSTTDISKDCGVVPARMTYDDSQGQRHTIQYRVWGNGCHEG</sequence>
<dbReference type="EMBL" id="CP032419">
    <property type="protein sequence ID" value="AYC32280.1"/>
    <property type="molecule type" value="Genomic_DNA"/>
</dbReference>
<feature type="signal peptide" evidence="1">
    <location>
        <begin position="1"/>
        <end position="18"/>
    </location>
</feature>
<feature type="chain" id="PRO_5017417504" evidence="1">
    <location>
        <begin position="19"/>
        <end position="87"/>
    </location>
</feature>
<proteinExistence type="predicted"/>
<dbReference type="Gene3D" id="2.30.140.50">
    <property type="entry name" value="Protein of unknown function DUF2790"/>
    <property type="match status" value="1"/>
</dbReference>
<reference evidence="3" key="1">
    <citation type="submission" date="2018-09" db="EMBL/GenBank/DDBJ databases">
        <authorList>
            <person name="Zhu H."/>
        </authorList>
    </citation>
    <scope>NUCLEOTIDE SEQUENCE [LARGE SCALE GENOMIC DNA]</scope>
    <source>
        <strain evidence="3">K2W31S-8</strain>
    </source>
</reference>
<dbReference type="RefSeq" id="WP_119892902.1">
    <property type="nucleotide sequence ID" value="NZ_CP032419.1"/>
</dbReference>
<name>A0A385Z172_9PSED</name>
<accession>A0A385Z172</accession>
<dbReference type="InterPro" id="IPR021245">
    <property type="entry name" value="DUF2790"/>
</dbReference>
<evidence type="ECO:0000313" key="3">
    <source>
        <dbReference type="Proteomes" id="UP000265560"/>
    </source>
</evidence>
<evidence type="ECO:0000256" key="1">
    <source>
        <dbReference type="SAM" id="SignalP"/>
    </source>
</evidence>
<protein>
    <submittedName>
        <fullName evidence="2">DUF2790 domain-containing protein</fullName>
    </submittedName>
</protein>
<gene>
    <name evidence="2" type="ORF">D3880_07750</name>
</gene>
<dbReference type="KEGG" id="pcav:D3880_07750"/>
<dbReference type="Proteomes" id="UP000265560">
    <property type="component" value="Chromosome"/>
</dbReference>
<keyword evidence="3" id="KW-1185">Reference proteome</keyword>
<keyword evidence="1" id="KW-0732">Signal</keyword>